<accession>R7ZJ74</accession>
<organism evidence="1 2">
    <name type="scientific">Lysinibacillus sphaericus OT4b.31</name>
    <dbReference type="NCBI Taxonomy" id="1285586"/>
    <lineage>
        <taxon>Bacteria</taxon>
        <taxon>Bacillati</taxon>
        <taxon>Bacillota</taxon>
        <taxon>Bacilli</taxon>
        <taxon>Bacillales</taxon>
        <taxon>Bacillaceae</taxon>
        <taxon>Lysinibacillus</taxon>
    </lineage>
</organism>
<gene>
    <name evidence="1" type="ORF">H131_01538</name>
</gene>
<name>R7ZJ74_LYSSH</name>
<proteinExistence type="predicted"/>
<dbReference type="AlphaFoldDB" id="R7ZJ74"/>
<dbReference type="PATRIC" id="fig|1285586.5.peg.301"/>
<dbReference type="OrthoDB" id="2867197at2"/>
<evidence type="ECO:0000313" key="2">
    <source>
        <dbReference type="Proteomes" id="UP000013911"/>
    </source>
</evidence>
<comment type="caution">
    <text evidence="1">The sequence shown here is derived from an EMBL/GenBank/DDBJ whole genome shotgun (WGS) entry which is preliminary data.</text>
</comment>
<dbReference type="HOGENOM" id="CLU_1132516_0_0_9"/>
<dbReference type="EMBL" id="AQPX01000005">
    <property type="protein sequence ID" value="EON74123.1"/>
    <property type="molecule type" value="Genomic_DNA"/>
</dbReference>
<dbReference type="Proteomes" id="UP000013911">
    <property type="component" value="Unassembled WGS sequence"/>
</dbReference>
<sequence>MQETAAIMPIVTFKMKKGEVLVVTDLKEPGAGAIELARQYIGPKAEYYDALDIMADVIDGYFIGVEDPRVRRCNCCGFFYRDTTKNNSSLTCSLECKTKKDVVIKAWRREVRKAGKPRRPTFKNLYYTEGLEYPFWANEDRMYEYDRKRGGYSYGDNFEEYVGRKLLDAQMGGKKKSAQIIDYDGYDKAMPFEVNLSEKLHKTNKKTVYKRSAAEIDAELLERYGAEKLRQARMQAKYFETGNYF</sequence>
<evidence type="ECO:0000313" key="1">
    <source>
        <dbReference type="EMBL" id="EON74123.1"/>
    </source>
</evidence>
<reference evidence="1 2" key="1">
    <citation type="submission" date="2013-04" db="EMBL/GenBank/DDBJ databases">
        <title>Draft genome of the heavy metal tolerant bacterium Lysinibacillus sphaericus strain OT4b.31.</title>
        <authorList>
            <person name="Pena-Montenegro T.D."/>
            <person name="Dussan J."/>
        </authorList>
    </citation>
    <scope>NUCLEOTIDE SEQUENCE [LARGE SCALE GENOMIC DNA]</scope>
    <source>
        <strain evidence="1 2">OT4b.31</strain>
    </source>
</reference>
<dbReference type="RefSeq" id="WP_010857275.1">
    <property type="nucleotide sequence ID" value="NZ_KB933398.1"/>
</dbReference>
<protein>
    <submittedName>
        <fullName evidence="1">Uncharacterized protein</fullName>
    </submittedName>
</protein>